<dbReference type="Proteomes" id="UP001500416">
    <property type="component" value="Unassembled WGS sequence"/>
</dbReference>
<keyword evidence="3" id="KW-1185">Reference proteome</keyword>
<feature type="region of interest" description="Disordered" evidence="1">
    <location>
        <begin position="65"/>
        <end position="91"/>
    </location>
</feature>
<evidence type="ECO:0000256" key="1">
    <source>
        <dbReference type="SAM" id="MobiDB-lite"/>
    </source>
</evidence>
<accession>A0ABN0U978</accession>
<evidence type="ECO:0000313" key="3">
    <source>
        <dbReference type="Proteomes" id="UP001500416"/>
    </source>
</evidence>
<comment type="caution">
    <text evidence="2">The sequence shown here is derived from an EMBL/GenBank/DDBJ whole genome shotgun (WGS) entry which is preliminary data.</text>
</comment>
<protein>
    <submittedName>
        <fullName evidence="2">Uncharacterized protein</fullName>
    </submittedName>
</protein>
<organism evidence="2 3">
    <name type="scientific">Saccharothrix mutabilis subsp. mutabilis</name>
    <dbReference type="NCBI Taxonomy" id="66855"/>
    <lineage>
        <taxon>Bacteria</taxon>
        <taxon>Bacillati</taxon>
        <taxon>Actinomycetota</taxon>
        <taxon>Actinomycetes</taxon>
        <taxon>Pseudonocardiales</taxon>
        <taxon>Pseudonocardiaceae</taxon>
        <taxon>Saccharothrix</taxon>
    </lineage>
</organism>
<proteinExistence type="predicted"/>
<name>A0ABN0U978_9PSEU</name>
<reference evidence="2 3" key="1">
    <citation type="journal article" date="2019" name="Int. J. Syst. Evol. Microbiol.">
        <title>The Global Catalogue of Microorganisms (GCM) 10K type strain sequencing project: providing services to taxonomists for standard genome sequencing and annotation.</title>
        <authorList>
            <consortium name="The Broad Institute Genomics Platform"/>
            <consortium name="The Broad Institute Genome Sequencing Center for Infectious Disease"/>
            <person name="Wu L."/>
            <person name="Ma J."/>
        </authorList>
    </citation>
    <scope>NUCLEOTIDE SEQUENCE [LARGE SCALE GENOMIC DNA]</scope>
    <source>
        <strain evidence="2 3">JCM 3380</strain>
    </source>
</reference>
<sequence>MSLYERWLTTYQTAYRKPSTTPTLPCPTCAARTLTLLFVVRRADTLRATALFWCNTCQTGLAPNRAPLPPNAPQVREGEEQVPNYTIVPPP</sequence>
<gene>
    <name evidence="2" type="ORF">GCM10010492_47710</name>
</gene>
<evidence type="ECO:0000313" key="2">
    <source>
        <dbReference type="EMBL" id="GAA0242929.1"/>
    </source>
</evidence>
<dbReference type="EMBL" id="BAAABU010000011">
    <property type="protein sequence ID" value="GAA0242929.1"/>
    <property type="molecule type" value="Genomic_DNA"/>
</dbReference>